<proteinExistence type="predicted"/>
<organism evidence="2 3">
    <name type="scientific">Ziziphus jujuba var. spinosa</name>
    <dbReference type="NCBI Taxonomy" id="714518"/>
    <lineage>
        <taxon>Eukaryota</taxon>
        <taxon>Viridiplantae</taxon>
        <taxon>Streptophyta</taxon>
        <taxon>Embryophyta</taxon>
        <taxon>Tracheophyta</taxon>
        <taxon>Spermatophyta</taxon>
        <taxon>Magnoliopsida</taxon>
        <taxon>eudicotyledons</taxon>
        <taxon>Gunneridae</taxon>
        <taxon>Pentapetalae</taxon>
        <taxon>rosids</taxon>
        <taxon>fabids</taxon>
        <taxon>Rosales</taxon>
        <taxon>Rhamnaceae</taxon>
        <taxon>Paliureae</taxon>
        <taxon>Ziziphus</taxon>
    </lineage>
</organism>
<evidence type="ECO:0000313" key="2">
    <source>
        <dbReference type="EMBL" id="KAH7542141.1"/>
    </source>
</evidence>
<feature type="region of interest" description="Disordered" evidence="1">
    <location>
        <begin position="81"/>
        <end position="100"/>
    </location>
</feature>
<accession>A0A978VTJ6</accession>
<dbReference type="AlphaFoldDB" id="A0A978VTJ6"/>
<dbReference type="Proteomes" id="UP000813462">
    <property type="component" value="Unassembled WGS sequence"/>
</dbReference>
<feature type="region of interest" description="Disordered" evidence="1">
    <location>
        <begin position="1"/>
        <end position="28"/>
    </location>
</feature>
<protein>
    <submittedName>
        <fullName evidence="2">Uncharacterized protein</fullName>
    </submittedName>
</protein>
<reference evidence="2" key="1">
    <citation type="journal article" date="2021" name="Front. Plant Sci.">
        <title>Chromosome-Scale Genome Assembly for Chinese Sour Jujube and Insights Into Its Genome Evolution and Domestication Signature.</title>
        <authorList>
            <person name="Shen L.-Y."/>
            <person name="Luo H."/>
            <person name="Wang X.-L."/>
            <person name="Wang X.-M."/>
            <person name="Qiu X.-J."/>
            <person name="Liu H."/>
            <person name="Zhou S.-S."/>
            <person name="Jia K.-H."/>
            <person name="Nie S."/>
            <person name="Bao Y.-T."/>
            <person name="Zhang R.-G."/>
            <person name="Yun Q.-Z."/>
            <person name="Chai Y.-H."/>
            <person name="Lu J.-Y."/>
            <person name="Li Y."/>
            <person name="Zhao S.-W."/>
            <person name="Mao J.-F."/>
            <person name="Jia S.-G."/>
            <person name="Mao Y.-M."/>
        </authorList>
    </citation>
    <scope>NUCLEOTIDE SEQUENCE</scope>
    <source>
        <strain evidence="2">AT0</strain>
        <tissue evidence="2">Leaf</tissue>
    </source>
</reference>
<evidence type="ECO:0000256" key="1">
    <source>
        <dbReference type="SAM" id="MobiDB-lite"/>
    </source>
</evidence>
<evidence type="ECO:0000313" key="3">
    <source>
        <dbReference type="Proteomes" id="UP000813462"/>
    </source>
</evidence>
<gene>
    <name evidence="2" type="ORF">FEM48_Zijuj02G0041800</name>
</gene>
<dbReference type="EMBL" id="JAEACU010000002">
    <property type="protein sequence ID" value="KAH7542141.1"/>
    <property type="molecule type" value="Genomic_DNA"/>
</dbReference>
<sequence length="100" mass="10870">MNVRCAESPSCSQVTTELEDPGRRTGSIDFEANTDVEIANDKGESCSPTNELASNVIYPPELPGRPEVVNVEAQAFQQPNDTETFNPLTHEDMASNDMPA</sequence>
<comment type="caution">
    <text evidence="2">The sequence shown here is derived from an EMBL/GenBank/DDBJ whole genome shotgun (WGS) entry which is preliminary data.</text>
</comment>
<name>A0A978VTJ6_ZIZJJ</name>